<name>A0ABT8KPX3_9BACT</name>
<sequence>MKFLIVSFFLIITFNAHAQTTTYVVDSADISAYKLNKPKEKVQKQEKAEDDKSLIGLVGSLGKGLLNKFKRRFNLEELKEKVDHTKDKISNLGKNKRKEEQSDKPSEEMKEVGNEPKDNR</sequence>
<evidence type="ECO:0000313" key="3">
    <source>
        <dbReference type="Proteomes" id="UP001172082"/>
    </source>
</evidence>
<feature type="compositionally biased region" description="Basic and acidic residues" evidence="1">
    <location>
        <begin position="97"/>
        <end position="120"/>
    </location>
</feature>
<dbReference type="RefSeq" id="WP_346751767.1">
    <property type="nucleotide sequence ID" value="NZ_JAUJEA010000003.1"/>
</dbReference>
<accession>A0ABT8KPX3</accession>
<evidence type="ECO:0000256" key="1">
    <source>
        <dbReference type="SAM" id="MobiDB-lite"/>
    </source>
</evidence>
<comment type="caution">
    <text evidence="2">The sequence shown here is derived from an EMBL/GenBank/DDBJ whole genome shotgun (WGS) entry which is preliminary data.</text>
</comment>
<dbReference type="Proteomes" id="UP001172082">
    <property type="component" value="Unassembled WGS sequence"/>
</dbReference>
<proteinExistence type="predicted"/>
<dbReference type="EMBL" id="JAUJEA010000003">
    <property type="protein sequence ID" value="MDN5201738.1"/>
    <property type="molecule type" value="Genomic_DNA"/>
</dbReference>
<reference evidence="2" key="1">
    <citation type="submission" date="2023-06" db="EMBL/GenBank/DDBJ databases">
        <title>Genomic of Parafulvivirga corallium.</title>
        <authorList>
            <person name="Wang G."/>
        </authorList>
    </citation>
    <scope>NUCLEOTIDE SEQUENCE</scope>
    <source>
        <strain evidence="2">BMA10</strain>
    </source>
</reference>
<keyword evidence="3" id="KW-1185">Reference proteome</keyword>
<gene>
    <name evidence="2" type="ORF">QQ008_10205</name>
</gene>
<feature type="region of interest" description="Disordered" evidence="1">
    <location>
        <begin position="84"/>
        <end position="120"/>
    </location>
</feature>
<protein>
    <submittedName>
        <fullName evidence="2">Uncharacterized protein</fullName>
    </submittedName>
</protein>
<evidence type="ECO:0000313" key="2">
    <source>
        <dbReference type="EMBL" id="MDN5201738.1"/>
    </source>
</evidence>
<organism evidence="2 3">
    <name type="scientific">Splendidivirga corallicola</name>
    <dbReference type="NCBI Taxonomy" id="3051826"/>
    <lineage>
        <taxon>Bacteria</taxon>
        <taxon>Pseudomonadati</taxon>
        <taxon>Bacteroidota</taxon>
        <taxon>Cytophagia</taxon>
        <taxon>Cytophagales</taxon>
        <taxon>Splendidivirgaceae</taxon>
        <taxon>Splendidivirga</taxon>
    </lineage>
</organism>